<keyword evidence="3" id="KW-1185">Reference proteome</keyword>
<dbReference type="Proteomes" id="UP000298009">
    <property type="component" value="Unassembled WGS sequence"/>
</dbReference>
<comment type="caution">
    <text evidence="2">The sequence shown here is derived from an EMBL/GenBank/DDBJ whole genome shotgun (WGS) entry which is preliminary data.</text>
</comment>
<keyword evidence="1" id="KW-0812">Transmembrane</keyword>
<feature type="transmembrane region" description="Helical" evidence="1">
    <location>
        <begin position="44"/>
        <end position="63"/>
    </location>
</feature>
<feature type="transmembrane region" description="Helical" evidence="1">
    <location>
        <begin position="193"/>
        <end position="210"/>
    </location>
</feature>
<proteinExistence type="predicted"/>
<organism evidence="2 3">
    <name type="scientific">Leptospira noumeaensis</name>
    <dbReference type="NCBI Taxonomy" id="2484964"/>
    <lineage>
        <taxon>Bacteria</taxon>
        <taxon>Pseudomonadati</taxon>
        <taxon>Spirochaetota</taxon>
        <taxon>Spirochaetia</taxon>
        <taxon>Leptospirales</taxon>
        <taxon>Leptospiraceae</taxon>
        <taxon>Leptospira</taxon>
    </lineage>
</organism>
<dbReference type="RefSeq" id="WP_135599807.1">
    <property type="nucleotide sequence ID" value="NZ_RQFK01000007.1"/>
</dbReference>
<evidence type="ECO:0000256" key="1">
    <source>
        <dbReference type="SAM" id="Phobius"/>
    </source>
</evidence>
<dbReference type="EMBL" id="RQFK01000007">
    <property type="protein sequence ID" value="TGK87777.1"/>
    <property type="molecule type" value="Genomic_DNA"/>
</dbReference>
<evidence type="ECO:0000313" key="3">
    <source>
        <dbReference type="Proteomes" id="UP000298009"/>
    </source>
</evidence>
<evidence type="ECO:0000313" key="2">
    <source>
        <dbReference type="EMBL" id="TGK87777.1"/>
    </source>
</evidence>
<keyword evidence="1" id="KW-0472">Membrane</keyword>
<protein>
    <submittedName>
        <fullName evidence="2">Uncharacterized protein</fullName>
    </submittedName>
</protein>
<feature type="transmembrane region" description="Helical" evidence="1">
    <location>
        <begin position="222"/>
        <end position="240"/>
    </location>
</feature>
<accession>A0A4R9IH91</accession>
<dbReference type="OrthoDB" id="344943at2"/>
<keyword evidence="1" id="KW-1133">Transmembrane helix</keyword>
<feature type="transmembrane region" description="Helical" evidence="1">
    <location>
        <begin position="165"/>
        <end position="181"/>
    </location>
</feature>
<gene>
    <name evidence="2" type="ORF">EHQ24_00735</name>
</gene>
<feature type="transmembrane region" description="Helical" evidence="1">
    <location>
        <begin position="21"/>
        <end position="38"/>
    </location>
</feature>
<reference evidence="2" key="1">
    <citation type="journal article" date="2019" name="PLoS Negl. Trop. Dis.">
        <title>Revisiting the worldwide diversity of Leptospira species in the environment.</title>
        <authorList>
            <person name="Vincent A.T."/>
            <person name="Schiettekatte O."/>
            <person name="Bourhy P."/>
            <person name="Veyrier F.J."/>
            <person name="Picardeau M."/>
        </authorList>
    </citation>
    <scope>NUCLEOTIDE SEQUENCE [LARGE SCALE GENOMIC DNA]</scope>
    <source>
        <strain evidence="2">201800287</strain>
    </source>
</reference>
<name>A0A4R9IH91_9LEPT</name>
<dbReference type="AlphaFoldDB" id="A0A4R9IH91"/>
<sequence>MSNPKIFLYDVNLFRSKLLKRTWTVIVLFLIFVSYNSLQVPKEGRVQFLTIFLPLLGLFFWFLRKNFLKQVEILSSGRIELDGGSLKQFDANGNCATIRIKDLEQITTDKFRGYDRIVLETKEKIHPIVNLASREELVSILEKETGIKHNVDATEDKLWNLKSPLYFIPSILVLAAFYIPALKEKFSILSPEFLGLFFNVNLIIYLLYIPEKQNHTISQFSLKRRMIFISLVVFFFQVYIQLDKSGWFKS</sequence>